<accession>A0A964T2X5</accession>
<feature type="transmembrane region" description="Helical" evidence="6">
    <location>
        <begin position="47"/>
        <end position="65"/>
    </location>
</feature>
<evidence type="ECO:0000256" key="1">
    <source>
        <dbReference type="ARBA" id="ARBA00004141"/>
    </source>
</evidence>
<feature type="domain" description="EamA" evidence="7">
    <location>
        <begin position="162"/>
        <end position="298"/>
    </location>
</feature>
<feature type="transmembrane region" description="Helical" evidence="6">
    <location>
        <begin position="259"/>
        <end position="277"/>
    </location>
</feature>
<feature type="transmembrane region" description="Helical" evidence="6">
    <location>
        <begin position="130"/>
        <end position="148"/>
    </location>
</feature>
<evidence type="ECO:0000256" key="6">
    <source>
        <dbReference type="SAM" id="Phobius"/>
    </source>
</evidence>
<keyword evidence="5 6" id="KW-0472">Membrane</keyword>
<evidence type="ECO:0000259" key="7">
    <source>
        <dbReference type="Pfam" id="PF00892"/>
    </source>
</evidence>
<dbReference type="PANTHER" id="PTHR32322">
    <property type="entry name" value="INNER MEMBRANE TRANSPORTER"/>
    <property type="match status" value="1"/>
</dbReference>
<feature type="transmembrane region" description="Helical" evidence="6">
    <location>
        <begin position="160"/>
        <end position="180"/>
    </location>
</feature>
<feature type="transmembrane region" description="Helical" evidence="6">
    <location>
        <begin position="192"/>
        <end position="212"/>
    </location>
</feature>
<dbReference type="InterPro" id="IPR037185">
    <property type="entry name" value="EmrE-like"/>
</dbReference>
<dbReference type="EMBL" id="SPKJ01000013">
    <property type="protein sequence ID" value="MYZ47319.1"/>
    <property type="molecule type" value="Genomic_DNA"/>
</dbReference>
<evidence type="ECO:0000313" key="8">
    <source>
        <dbReference type="EMBL" id="MYZ47319.1"/>
    </source>
</evidence>
<feature type="transmembrane region" description="Helical" evidence="6">
    <location>
        <begin position="12"/>
        <end position="35"/>
    </location>
</feature>
<keyword evidence="3 6" id="KW-0812">Transmembrane</keyword>
<feature type="transmembrane region" description="Helical" evidence="6">
    <location>
        <begin position="77"/>
        <end position="97"/>
    </location>
</feature>
<organism evidence="8 9">
    <name type="scientific">Propylenella binzhouense</name>
    <dbReference type="NCBI Taxonomy" id="2555902"/>
    <lineage>
        <taxon>Bacteria</taxon>
        <taxon>Pseudomonadati</taxon>
        <taxon>Pseudomonadota</taxon>
        <taxon>Alphaproteobacteria</taxon>
        <taxon>Hyphomicrobiales</taxon>
        <taxon>Propylenellaceae</taxon>
        <taxon>Propylenella</taxon>
    </lineage>
</organism>
<reference evidence="8" key="1">
    <citation type="submission" date="2019-03" db="EMBL/GenBank/DDBJ databases">
        <title>Afifella sp. nov., isolated from activated sludge.</title>
        <authorList>
            <person name="Li Q."/>
            <person name="Liu Y."/>
        </authorList>
    </citation>
    <scope>NUCLEOTIDE SEQUENCE</scope>
    <source>
        <strain evidence="8">L72</strain>
    </source>
</reference>
<evidence type="ECO:0000256" key="3">
    <source>
        <dbReference type="ARBA" id="ARBA00022692"/>
    </source>
</evidence>
<dbReference type="InterPro" id="IPR050638">
    <property type="entry name" value="AA-Vitamin_Transporters"/>
</dbReference>
<comment type="caution">
    <text evidence="8">The sequence shown here is derived from an EMBL/GenBank/DDBJ whole genome shotgun (WGS) entry which is preliminary data.</text>
</comment>
<dbReference type="InterPro" id="IPR000620">
    <property type="entry name" value="EamA_dom"/>
</dbReference>
<feature type="domain" description="EamA" evidence="7">
    <location>
        <begin position="18"/>
        <end position="147"/>
    </location>
</feature>
<comment type="subcellular location">
    <subcellularLocation>
        <location evidence="1">Membrane</location>
        <topology evidence="1">Multi-pass membrane protein</topology>
    </subcellularLocation>
</comment>
<name>A0A964T2X5_9HYPH</name>
<evidence type="ECO:0000313" key="9">
    <source>
        <dbReference type="Proteomes" id="UP000773614"/>
    </source>
</evidence>
<comment type="similarity">
    <text evidence="2">Belongs to the EamA transporter family.</text>
</comment>
<dbReference type="SUPFAM" id="SSF103481">
    <property type="entry name" value="Multidrug resistance efflux transporter EmrE"/>
    <property type="match status" value="2"/>
</dbReference>
<evidence type="ECO:0000256" key="2">
    <source>
        <dbReference type="ARBA" id="ARBA00007362"/>
    </source>
</evidence>
<dbReference type="GO" id="GO:0016020">
    <property type="term" value="C:membrane"/>
    <property type="evidence" value="ECO:0007669"/>
    <property type="project" value="UniProtKB-SubCell"/>
</dbReference>
<proteinExistence type="inferred from homology"/>
<gene>
    <name evidence="8" type="ORF">E4O86_06295</name>
</gene>
<keyword evidence="4 6" id="KW-1133">Transmembrane helix</keyword>
<feature type="transmembrane region" description="Helical" evidence="6">
    <location>
        <begin position="224"/>
        <end position="247"/>
    </location>
</feature>
<evidence type="ECO:0000256" key="5">
    <source>
        <dbReference type="ARBA" id="ARBA00023136"/>
    </source>
</evidence>
<evidence type="ECO:0000256" key="4">
    <source>
        <dbReference type="ARBA" id="ARBA00022989"/>
    </source>
</evidence>
<dbReference type="Proteomes" id="UP000773614">
    <property type="component" value="Unassembled WGS sequence"/>
</dbReference>
<dbReference type="AlphaFoldDB" id="A0A964T2X5"/>
<protein>
    <submittedName>
        <fullName evidence="8">DMT family transporter</fullName>
    </submittedName>
</protein>
<keyword evidence="9" id="KW-1185">Reference proteome</keyword>
<dbReference type="Pfam" id="PF00892">
    <property type="entry name" value="EamA"/>
    <property type="match status" value="2"/>
</dbReference>
<dbReference type="PANTHER" id="PTHR32322:SF2">
    <property type="entry name" value="EAMA DOMAIN-CONTAINING PROTEIN"/>
    <property type="match status" value="1"/>
</dbReference>
<dbReference type="OrthoDB" id="4167046at2"/>
<sequence>MPSMPLPKSGRVADFAVIALMPLFFASNLVIGRAAVAQVHPWTLAALRWWVALAILLPFASAPLHAHRRALARDWPLVLALGSLGMAVSGGVVYLGLERTTATNAILIHTSSTVMILILERIFRGRAIGLRQMLGVALAIAGVGVIVLRGDLGGLLRLELNSGDIFIAVAALAWAVYSVSLRAPSLARIPSMPLFTAIVIGGVVVLTPLMAWETWHTGAFPTGGRAWASIAGLALVPSVLAFSFYQYGIRRFGPAVTGMLLYLMPPYGVLMSVLLLGESFRPFHVAGMLLVLPGVMLATAPAGLVRSLGGRS</sequence>
<feature type="transmembrane region" description="Helical" evidence="6">
    <location>
        <begin position="283"/>
        <end position="305"/>
    </location>
</feature>